<proteinExistence type="predicted"/>
<dbReference type="Proteomes" id="UP000559182">
    <property type="component" value="Unassembled WGS sequence"/>
</dbReference>
<dbReference type="RefSeq" id="WP_183318947.1">
    <property type="nucleotide sequence ID" value="NZ_JACHVQ010000001.1"/>
</dbReference>
<organism evidence="2 3">
    <name type="scientific">Flexivirga oryzae</name>
    <dbReference type="NCBI Taxonomy" id="1794944"/>
    <lineage>
        <taxon>Bacteria</taxon>
        <taxon>Bacillati</taxon>
        <taxon>Actinomycetota</taxon>
        <taxon>Actinomycetes</taxon>
        <taxon>Micrococcales</taxon>
        <taxon>Dermacoccaceae</taxon>
        <taxon>Flexivirga</taxon>
    </lineage>
</organism>
<protein>
    <recommendedName>
        <fullName evidence="4">Zf-HC2 domain-containing protein</fullName>
    </recommendedName>
</protein>
<reference evidence="2 3" key="1">
    <citation type="submission" date="2020-08" db="EMBL/GenBank/DDBJ databases">
        <title>Sequencing the genomes of 1000 actinobacteria strains.</title>
        <authorList>
            <person name="Klenk H.-P."/>
        </authorList>
    </citation>
    <scope>NUCLEOTIDE SEQUENCE [LARGE SCALE GENOMIC DNA]</scope>
    <source>
        <strain evidence="2 3">DSM 105369</strain>
    </source>
</reference>
<feature type="transmembrane region" description="Helical" evidence="1">
    <location>
        <begin position="99"/>
        <end position="121"/>
    </location>
</feature>
<dbReference type="AlphaFoldDB" id="A0A839N7N2"/>
<keyword evidence="1" id="KW-0812">Transmembrane</keyword>
<keyword evidence="1" id="KW-0472">Membrane</keyword>
<keyword evidence="1" id="KW-1133">Transmembrane helix</keyword>
<feature type="transmembrane region" description="Helical" evidence="1">
    <location>
        <begin position="166"/>
        <end position="188"/>
    </location>
</feature>
<gene>
    <name evidence="2" type="ORF">FHU39_000656</name>
</gene>
<sequence>MNAWHADPRDLRAWVDGDAGLALGASIEQHLIGCPQCRMAIAGLVDERPPVHDAVDAGWEGLLASVQSPPLGPVHRLLARVGVPVADLHAARSATTPRIVWLLGTILTLGFVVMATVFSTGDGGAESFLAVAPLVPVAGVALLCGPRTDPAHELLVAAPYPLIRLVLLRTLVVLATSVPALLITGLLLPLPSRVATLWLLPCAGFIVAVLASATWIEIERAATGAAVLWIAAVVVGTRRGAFDHLLGAAAIETYVALIVGAGLVLLYRARAPRSAIRLR</sequence>
<feature type="transmembrane region" description="Helical" evidence="1">
    <location>
        <begin position="245"/>
        <end position="267"/>
    </location>
</feature>
<evidence type="ECO:0000313" key="2">
    <source>
        <dbReference type="EMBL" id="MBB2890672.1"/>
    </source>
</evidence>
<evidence type="ECO:0008006" key="4">
    <source>
        <dbReference type="Google" id="ProtNLM"/>
    </source>
</evidence>
<feature type="transmembrane region" description="Helical" evidence="1">
    <location>
        <begin position="127"/>
        <end position="145"/>
    </location>
</feature>
<dbReference type="EMBL" id="JACHVQ010000001">
    <property type="protein sequence ID" value="MBB2890672.1"/>
    <property type="molecule type" value="Genomic_DNA"/>
</dbReference>
<comment type="caution">
    <text evidence="2">The sequence shown here is derived from an EMBL/GenBank/DDBJ whole genome shotgun (WGS) entry which is preliminary data.</text>
</comment>
<evidence type="ECO:0000256" key="1">
    <source>
        <dbReference type="SAM" id="Phobius"/>
    </source>
</evidence>
<accession>A0A839N7N2</accession>
<feature type="transmembrane region" description="Helical" evidence="1">
    <location>
        <begin position="194"/>
        <end position="214"/>
    </location>
</feature>
<keyword evidence="3" id="KW-1185">Reference proteome</keyword>
<name>A0A839N7N2_9MICO</name>
<evidence type="ECO:0000313" key="3">
    <source>
        <dbReference type="Proteomes" id="UP000559182"/>
    </source>
</evidence>
<feature type="transmembrane region" description="Helical" evidence="1">
    <location>
        <begin position="221"/>
        <end position="239"/>
    </location>
</feature>